<comment type="subunit">
    <text evidence="8">Component of the Mediator complex.</text>
</comment>
<dbReference type="Gene3D" id="6.10.250.2620">
    <property type="match status" value="1"/>
</dbReference>
<name>A0A0M9VV90_ESCWE</name>
<organism evidence="10 11">
    <name type="scientific">Escovopsis weberi</name>
    <dbReference type="NCBI Taxonomy" id="150374"/>
    <lineage>
        <taxon>Eukaryota</taxon>
        <taxon>Fungi</taxon>
        <taxon>Dikarya</taxon>
        <taxon>Ascomycota</taxon>
        <taxon>Pezizomycotina</taxon>
        <taxon>Sordariomycetes</taxon>
        <taxon>Hypocreomycetidae</taxon>
        <taxon>Hypocreales</taxon>
        <taxon>Hypocreaceae</taxon>
        <taxon>Escovopsis</taxon>
    </lineage>
</organism>
<accession>A0A0M9VV90</accession>
<proteinExistence type="inferred from homology"/>
<protein>
    <recommendedName>
        <fullName evidence="3 8">Mediator of RNA polymerase II transcription subunit 17</fullName>
    </recommendedName>
    <alternativeName>
        <fullName evidence="7 8">Mediator complex subunit 17</fullName>
    </alternativeName>
</protein>
<dbReference type="Pfam" id="PF10156">
    <property type="entry name" value="Med17"/>
    <property type="match status" value="1"/>
</dbReference>
<evidence type="ECO:0000256" key="2">
    <source>
        <dbReference type="ARBA" id="ARBA00005635"/>
    </source>
</evidence>
<comment type="subcellular location">
    <subcellularLocation>
        <location evidence="1 8">Nucleus</location>
    </subcellularLocation>
</comment>
<dbReference type="PANTHER" id="PTHR13114:SF7">
    <property type="entry name" value="MEDIATOR OF RNA POLYMERASE II TRANSCRIPTION SUBUNIT 17"/>
    <property type="match status" value="1"/>
</dbReference>
<evidence type="ECO:0000313" key="11">
    <source>
        <dbReference type="Proteomes" id="UP000053831"/>
    </source>
</evidence>
<feature type="region of interest" description="Disordered" evidence="9">
    <location>
        <begin position="41"/>
        <end position="94"/>
    </location>
</feature>
<keyword evidence="6 8" id="KW-0539">Nucleus</keyword>
<dbReference type="OrthoDB" id="5319830at2759"/>
<dbReference type="EMBL" id="LGSR01000013">
    <property type="protein sequence ID" value="KOS20713.1"/>
    <property type="molecule type" value="Genomic_DNA"/>
</dbReference>
<comment type="similarity">
    <text evidence="2 8">Belongs to the Mediator complex subunit 17 family.</text>
</comment>
<evidence type="ECO:0000256" key="7">
    <source>
        <dbReference type="ARBA" id="ARBA00032014"/>
    </source>
</evidence>
<keyword evidence="8" id="KW-0010">Activator</keyword>
<evidence type="ECO:0000256" key="1">
    <source>
        <dbReference type="ARBA" id="ARBA00004123"/>
    </source>
</evidence>
<dbReference type="GO" id="GO:0070847">
    <property type="term" value="C:core mediator complex"/>
    <property type="evidence" value="ECO:0007669"/>
    <property type="project" value="TreeGrafter"/>
</dbReference>
<dbReference type="GO" id="GO:0016592">
    <property type="term" value="C:mediator complex"/>
    <property type="evidence" value="ECO:0007669"/>
    <property type="project" value="InterPro"/>
</dbReference>
<feature type="compositionally biased region" description="Acidic residues" evidence="9">
    <location>
        <begin position="62"/>
        <end position="86"/>
    </location>
</feature>
<comment type="function">
    <text evidence="8">Component of the Mediator complex, a coactivator involved in the regulated transcription of nearly all RNA polymerase II-dependent genes. Mediator functions as a bridge to convey information from gene-specific regulatory proteins to the basal RNA polymerase II transcription machinery. Mediator is recruited to promoters by direct interactions with regulatory proteins and serves as a scaffold for the assembly of a functional preinitiation complex with RNA polymerase II and the general transcription factors.</text>
</comment>
<reference evidence="10 11" key="1">
    <citation type="submission" date="2015-07" db="EMBL/GenBank/DDBJ databases">
        <title>The genome of the fungus Escovopsis weberi, a specialized disease agent of ant agriculture.</title>
        <authorList>
            <person name="de Man T.J."/>
            <person name="Stajich J.E."/>
            <person name="Kubicek C.P."/>
            <person name="Chenthamara K."/>
            <person name="Atanasova L."/>
            <person name="Druzhinina I.S."/>
            <person name="Birnbaum S."/>
            <person name="Barribeau S.M."/>
            <person name="Teiling C."/>
            <person name="Suen G."/>
            <person name="Currie C."/>
            <person name="Gerardo N.M."/>
        </authorList>
    </citation>
    <scope>NUCLEOTIDE SEQUENCE [LARGE SCALE GENOMIC DNA]</scope>
</reference>
<evidence type="ECO:0000256" key="4">
    <source>
        <dbReference type="ARBA" id="ARBA00023015"/>
    </source>
</evidence>
<dbReference type="GO" id="GO:0003712">
    <property type="term" value="F:transcription coregulator activity"/>
    <property type="evidence" value="ECO:0007669"/>
    <property type="project" value="InterPro"/>
</dbReference>
<evidence type="ECO:0000256" key="5">
    <source>
        <dbReference type="ARBA" id="ARBA00023163"/>
    </source>
</evidence>
<gene>
    <name evidence="8" type="primary">MED17</name>
    <name evidence="10" type="ORF">ESCO_004140</name>
</gene>
<dbReference type="STRING" id="150374.A0A0M9VV90"/>
<dbReference type="PANTHER" id="PTHR13114">
    <property type="entry name" value="MEDIATOR OF RNA POLYMERASE II TRANSCRIPTION SUBUNIT 17"/>
    <property type="match status" value="1"/>
</dbReference>
<keyword evidence="5 8" id="KW-0804">Transcription</keyword>
<evidence type="ECO:0000256" key="3">
    <source>
        <dbReference type="ARBA" id="ARBA00019610"/>
    </source>
</evidence>
<keyword evidence="11" id="KW-1185">Reference proteome</keyword>
<sequence>MNSSEDPPLSLRPFPVTDQFKPKSLADFVARVNAQPGGFRSVTEAKLHDEIRTGEARHGVVEPEDEDMSLEEEEEDDDDRGDDDDAGGMAAAKDPELARMEVLRDIDLAGNIALLTLDSMSLLLSKQNPTQAGMTLSQQLRDLVGIGTMGMDKLHDSNNSTLAKAQDRETIAMGWTLMETNKTRDAAQQAAAFLDKEVQAEAAYWEDIISVHKAGWSVFKLDRHTLGVKFGFSEAAPEFKANGAAPMRRGDDGSTHLDVEKLGGVSETLVVTYERDGQVVGRSSLRAAAEDSSLQAQVLDARNTIFSQELWHELLRESRSLLAYDVRTQGSRLVYTISPSDRVIFELLSVDPPSSAPYLAPAEALPEDRAAEGISMALHILLSYAHRYNELMRIRPVPPHISRSRGQQPHPLLRPLVARITTLRAVRQATANVGALARALRRAGVPASFVLRTPHASPASPAARGPNQLAASHTLVRTMLSAQDFTLSVALLPDVALTLRGRSFMFPVTATYYYVLLPDGSPLAALCPPPPTATQTSPPSPPTSALLVQGTSLRDELNDSLDLRFAIEERAPDAEPYLALHSLSPASPAHKWTWFADPPAPPAGEPCESRTLEEVEAVELVSFGADEGDPDAQVDWPDDAEWDEVVRLAGVWMTEQ</sequence>
<evidence type="ECO:0000256" key="9">
    <source>
        <dbReference type="SAM" id="MobiDB-lite"/>
    </source>
</evidence>
<evidence type="ECO:0000256" key="6">
    <source>
        <dbReference type="ARBA" id="ARBA00023242"/>
    </source>
</evidence>
<feature type="compositionally biased region" description="Basic and acidic residues" evidence="9">
    <location>
        <begin position="43"/>
        <end position="61"/>
    </location>
</feature>
<keyword evidence="4 8" id="KW-0805">Transcription regulation</keyword>
<dbReference type="InterPro" id="IPR019313">
    <property type="entry name" value="Mediator_Med17"/>
</dbReference>
<dbReference type="Proteomes" id="UP000053831">
    <property type="component" value="Unassembled WGS sequence"/>
</dbReference>
<evidence type="ECO:0000313" key="10">
    <source>
        <dbReference type="EMBL" id="KOS20713.1"/>
    </source>
</evidence>
<evidence type="ECO:0000256" key="8">
    <source>
        <dbReference type="RuleBase" id="RU364140"/>
    </source>
</evidence>
<comment type="caution">
    <text evidence="10">The sequence shown here is derived from an EMBL/GenBank/DDBJ whole genome shotgun (WGS) entry which is preliminary data.</text>
</comment>
<dbReference type="AlphaFoldDB" id="A0A0M9VV90"/>
<dbReference type="GO" id="GO:0006357">
    <property type="term" value="P:regulation of transcription by RNA polymerase II"/>
    <property type="evidence" value="ECO:0007669"/>
    <property type="project" value="InterPro"/>
</dbReference>